<accession>A0A1T4K7M7</accession>
<comment type="similarity">
    <text evidence="2">Belongs to the PpiC/parvulin rotamase family.</text>
</comment>
<evidence type="ECO:0000256" key="4">
    <source>
        <dbReference type="ARBA" id="ARBA00023110"/>
    </source>
</evidence>
<organism evidence="7 8">
    <name type="scientific">Vibrio cincinnatiensis DSM 19608</name>
    <dbReference type="NCBI Taxonomy" id="1123491"/>
    <lineage>
        <taxon>Bacteria</taxon>
        <taxon>Pseudomonadati</taxon>
        <taxon>Pseudomonadota</taxon>
        <taxon>Gammaproteobacteria</taxon>
        <taxon>Vibrionales</taxon>
        <taxon>Vibrionaceae</taxon>
        <taxon>Vibrio</taxon>
    </lineage>
</organism>
<dbReference type="SUPFAM" id="SSF109998">
    <property type="entry name" value="Triger factor/SurA peptide-binding domain-like"/>
    <property type="match status" value="1"/>
</dbReference>
<keyword evidence="8" id="KW-1185">Reference proteome</keyword>
<dbReference type="STRING" id="1123491.SAMN02745782_00052"/>
<dbReference type="Proteomes" id="UP000190834">
    <property type="component" value="Unassembled WGS sequence"/>
</dbReference>
<proteinExistence type="inferred from homology"/>
<comment type="catalytic activity">
    <reaction evidence="1">
        <text>[protein]-peptidylproline (omega=180) = [protein]-peptidylproline (omega=0)</text>
        <dbReference type="Rhea" id="RHEA:16237"/>
        <dbReference type="Rhea" id="RHEA-COMP:10747"/>
        <dbReference type="Rhea" id="RHEA-COMP:10748"/>
        <dbReference type="ChEBI" id="CHEBI:83833"/>
        <dbReference type="ChEBI" id="CHEBI:83834"/>
        <dbReference type="EC" id="5.2.1.8"/>
    </reaction>
</comment>
<evidence type="ECO:0000259" key="6">
    <source>
        <dbReference type="PROSITE" id="PS50198"/>
    </source>
</evidence>
<dbReference type="PROSITE" id="PS50198">
    <property type="entry name" value="PPIC_PPIASE_2"/>
    <property type="match status" value="1"/>
</dbReference>
<evidence type="ECO:0000256" key="3">
    <source>
        <dbReference type="ARBA" id="ARBA00013194"/>
    </source>
</evidence>
<dbReference type="RefSeq" id="WP_078924468.1">
    <property type="nucleotide sequence ID" value="NZ_FUXB01000001.1"/>
</dbReference>
<evidence type="ECO:0000313" key="7">
    <source>
        <dbReference type="EMBL" id="SJZ38458.1"/>
    </source>
</evidence>
<dbReference type="InterPro" id="IPR046357">
    <property type="entry name" value="PPIase_dom_sf"/>
</dbReference>
<keyword evidence="4 5" id="KW-0697">Rotamase</keyword>
<dbReference type="Pfam" id="PF00639">
    <property type="entry name" value="Rotamase"/>
    <property type="match status" value="1"/>
</dbReference>
<evidence type="ECO:0000256" key="1">
    <source>
        <dbReference type="ARBA" id="ARBA00000971"/>
    </source>
</evidence>
<dbReference type="GO" id="GO:0003755">
    <property type="term" value="F:peptidyl-prolyl cis-trans isomerase activity"/>
    <property type="evidence" value="ECO:0007669"/>
    <property type="project" value="UniProtKB-KW"/>
</dbReference>
<dbReference type="SUPFAM" id="SSF54534">
    <property type="entry name" value="FKBP-like"/>
    <property type="match status" value="1"/>
</dbReference>
<feature type="domain" description="PpiC" evidence="6">
    <location>
        <begin position="137"/>
        <end position="237"/>
    </location>
</feature>
<evidence type="ECO:0000256" key="5">
    <source>
        <dbReference type="PROSITE-ProRule" id="PRU00278"/>
    </source>
</evidence>
<protein>
    <recommendedName>
        <fullName evidence="3">peptidylprolyl isomerase</fullName>
        <ecNumber evidence="3">5.2.1.8</ecNumber>
    </recommendedName>
</protein>
<reference evidence="8" key="1">
    <citation type="submission" date="2017-02" db="EMBL/GenBank/DDBJ databases">
        <authorList>
            <person name="Varghese N."/>
            <person name="Submissions S."/>
        </authorList>
    </citation>
    <scope>NUCLEOTIDE SEQUENCE [LARGE SCALE GENOMIC DNA]</scope>
    <source>
        <strain evidence="8">DSM 19608</strain>
    </source>
</reference>
<dbReference type="PANTHER" id="PTHR47245">
    <property type="entry name" value="PEPTIDYLPROLYL ISOMERASE"/>
    <property type="match status" value="1"/>
</dbReference>
<dbReference type="InterPro" id="IPR027304">
    <property type="entry name" value="Trigger_fact/SurA_dom_sf"/>
</dbReference>
<dbReference type="InterPro" id="IPR050245">
    <property type="entry name" value="PrsA_foldase"/>
</dbReference>
<dbReference type="EC" id="5.2.1.8" evidence="3"/>
<dbReference type="AlphaFoldDB" id="A0A1T4K7M7"/>
<dbReference type="PANTHER" id="PTHR47245:SF2">
    <property type="entry name" value="PEPTIDYL-PROLYL CIS-TRANS ISOMERASE HP_0175-RELATED"/>
    <property type="match status" value="1"/>
</dbReference>
<sequence>MEAYQRHYLTAKVAAERFKLNPEWLSEQQRQAVDVQVAQLFRIQSAVLSSRLGIQTYVHDRELEEAMDHVMGGYPSLEAFECALRGQQLSESELRRALKDELRCNKVLEHVSRDVPELSEEVAFEHYQANQDKFVRPSLWELSQILVTINREFEENHREAAFARIQAAKQELKARDFSSVALKYSECLSAVNDGYLGWCEAPKLFPQIVQQLPRLDLMEISSVIETEIGFHLVRVHSVKPSELVSFEQAYPYLKQKHQQRAKAYIQKQWVSQLLVEEGAFDGKE</sequence>
<dbReference type="InterPro" id="IPR000297">
    <property type="entry name" value="PPIase_PpiC"/>
</dbReference>
<name>A0A1T4K7M7_VIBCI</name>
<dbReference type="GeneID" id="70583855"/>
<keyword evidence="5 7" id="KW-0413">Isomerase</keyword>
<dbReference type="Gene3D" id="3.10.50.40">
    <property type="match status" value="1"/>
</dbReference>
<evidence type="ECO:0000313" key="8">
    <source>
        <dbReference type="Proteomes" id="UP000190834"/>
    </source>
</evidence>
<evidence type="ECO:0000256" key="2">
    <source>
        <dbReference type="ARBA" id="ARBA00007656"/>
    </source>
</evidence>
<dbReference type="EMBL" id="FUXB01000001">
    <property type="protein sequence ID" value="SJZ38458.1"/>
    <property type="molecule type" value="Genomic_DNA"/>
</dbReference>
<gene>
    <name evidence="7" type="ORF">SAMN02745782_00052</name>
</gene>
<dbReference type="OrthoDB" id="9769613at2"/>